<dbReference type="EMBL" id="WIXP02000008">
    <property type="protein sequence ID" value="KAF6206826.1"/>
    <property type="molecule type" value="Genomic_DNA"/>
</dbReference>
<comment type="subcellular location">
    <subcellularLocation>
        <location evidence="1">Nucleus</location>
        <location evidence="1">Nucleolus</location>
    </subcellularLocation>
</comment>
<dbReference type="GO" id="GO:0001682">
    <property type="term" value="P:tRNA 5'-leader removal"/>
    <property type="evidence" value="ECO:0007669"/>
    <property type="project" value="InterPro"/>
</dbReference>
<dbReference type="InterPro" id="IPR036882">
    <property type="entry name" value="Alba-like_dom_sf"/>
</dbReference>
<dbReference type="GO" id="GO:0000172">
    <property type="term" value="C:ribonuclease MRP complex"/>
    <property type="evidence" value="ECO:0007669"/>
    <property type="project" value="InterPro"/>
</dbReference>
<protein>
    <recommendedName>
        <fullName evidence="4">3-beta hydroxysteroid dehydrogenase/isomerase domain-containing protein</fullName>
    </recommendedName>
</protein>
<gene>
    <name evidence="5" type="ORF">GE061_018062</name>
</gene>
<dbReference type="Proteomes" id="UP000466442">
    <property type="component" value="Unassembled WGS sequence"/>
</dbReference>
<dbReference type="Gene3D" id="3.30.110.20">
    <property type="entry name" value="Alba-like domain"/>
    <property type="match status" value="1"/>
</dbReference>
<evidence type="ECO:0000313" key="6">
    <source>
        <dbReference type="Proteomes" id="UP000466442"/>
    </source>
</evidence>
<dbReference type="Pfam" id="PF01073">
    <property type="entry name" value="3Beta_HSD"/>
    <property type="match status" value="1"/>
</dbReference>
<dbReference type="GO" id="GO:0016616">
    <property type="term" value="F:oxidoreductase activity, acting on the CH-OH group of donors, NAD or NADP as acceptor"/>
    <property type="evidence" value="ECO:0007669"/>
    <property type="project" value="InterPro"/>
</dbReference>
<sequence length="241" mass="26922">MARGCLRTVSLRPPIMYGEHDEGFLPLLIDIGSQLGDTFPRIGGPGGKHQFCYAGNAAWSHLSALKTLRERPESIGGLPIFITDDTYIYDQKTAMAEIRSPDSYPKRTKYRSDSDFVLNKRVPPRPPKRQNEIYITNKSDFKGQLARVIKLLESSEEDEIILRGLGSAVLRTVNLALQTQEKLGPQYVTEVFTYTVHLVDDLEGVQDVDEQTRSNSAIKIRIYNKKAFESNPGTSVATTSG</sequence>
<dbReference type="PANTHER" id="PTHR15314">
    <property type="entry name" value="RIBONUCLEASE P PROTEIN SUBUNIT P20"/>
    <property type="match status" value="1"/>
</dbReference>
<dbReference type="InterPro" id="IPR002225">
    <property type="entry name" value="3Beta_OHSteriod_DH/Estase"/>
</dbReference>
<dbReference type="GO" id="GO:0005655">
    <property type="term" value="C:nucleolar ribonuclease P complex"/>
    <property type="evidence" value="ECO:0007669"/>
    <property type="project" value="InterPro"/>
</dbReference>
<dbReference type="OrthoDB" id="416729at2759"/>
<dbReference type="InterPro" id="IPR014612">
    <property type="entry name" value="Pop7/Rpp20"/>
</dbReference>
<accession>A0A8S9XFG4</accession>
<name>A0A8S9XFG4_APOLU</name>
<dbReference type="GO" id="GO:0003676">
    <property type="term" value="F:nucleic acid binding"/>
    <property type="evidence" value="ECO:0007669"/>
    <property type="project" value="InterPro"/>
</dbReference>
<dbReference type="SUPFAM" id="SSF51735">
    <property type="entry name" value="NAD(P)-binding Rossmann-fold domains"/>
    <property type="match status" value="1"/>
</dbReference>
<dbReference type="GO" id="GO:0006694">
    <property type="term" value="P:steroid biosynthetic process"/>
    <property type="evidence" value="ECO:0007669"/>
    <property type="project" value="InterPro"/>
</dbReference>
<keyword evidence="6" id="KW-1185">Reference proteome</keyword>
<comment type="caution">
    <text evidence="5">The sequence shown here is derived from an EMBL/GenBank/DDBJ whole genome shotgun (WGS) entry which is preliminary data.</text>
</comment>
<reference evidence="5" key="1">
    <citation type="journal article" date="2021" name="Mol. Ecol. Resour.">
        <title>Apolygus lucorum genome provides insights into omnivorousness and mesophyll feeding.</title>
        <authorList>
            <person name="Liu Y."/>
            <person name="Liu H."/>
            <person name="Wang H."/>
            <person name="Huang T."/>
            <person name="Liu B."/>
            <person name="Yang B."/>
            <person name="Yin L."/>
            <person name="Li B."/>
            <person name="Zhang Y."/>
            <person name="Zhang S."/>
            <person name="Jiang F."/>
            <person name="Zhang X."/>
            <person name="Ren Y."/>
            <person name="Wang B."/>
            <person name="Wang S."/>
            <person name="Lu Y."/>
            <person name="Wu K."/>
            <person name="Fan W."/>
            <person name="Wang G."/>
        </authorList>
    </citation>
    <scope>NUCLEOTIDE SEQUENCE</scope>
    <source>
        <strain evidence="5">12Hb</strain>
    </source>
</reference>
<dbReference type="SUPFAM" id="SSF82704">
    <property type="entry name" value="AlbA-like"/>
    <property type="match status" value="1"/>
</dbReference>
<evidence type="ECO:0000256" key="2">
    <source>
        <dbReference type="ARBA" id="ARBA00022694"/>
    </source>
</evidence>
<evidence type="ECO:0000313" key="5">
    <source>
        <dbReference type="EMBL" id="KAF6206826.1"/>
    </source>
</evidence>
<keyword evidence="3" id="KW-0539">Nucleus</keyword>
<organism evidence="5 6">
    <name type="scientific">Apolygus lucorum</name>
    <name type="common">Small green plant bug</name>
    <name type="synonym">Lygocoris lucorum</name>
    <dbReference type="NCBI Taxonomy" id="248454"/>
    <lineage>
        <taxon>Eukaryota</taxon>
        <taxon>Metazoa</taxon>
        <taxon>Ecdysozoa</taxon>
        <taxon>Arthropoda</taxon>
        <taxon>Hexapoda</taxon>
        <taxon>Insecta</taxon>
        <taxon>Pterygota</taxon>
        <taxon>Neoptera</taxon>
        <taxon>Paraneoptera</taxon>
        <taxon>Hemiptera</taxon>
        <taxon>Heteroptera</taxon>
        <taxon>Panheteroptera</taxon>
        <taxon>Cimicomorpha</taxon>
        <taxon>Miridae</taxon>
        <taxon>Mirini</taxon>
        <taxon>Apolygus</taxon>
    </lineage>
</organism>
<keyword evidence="2" id="KW-0819">tRNA processing</keyword>
<dbReference type="AlphaFoldDB" id="A0A8S9XFG4"/>
<dbReference type="PANTHER" id="PTHR15314:SF1">
    <property type="entry name" value="RIBONUCLEASE P PROTEIN SUBUNIT P20"/>
    <property type="match status" value="1"/>
</dbReference>
<feature type="domain" description="3-beta hydroxysteroid dehydrogenase/isomerase" evidence="4">
    <location>
        <begin position="5"/>
        <end position="90"/>
    </location>
</feature>
<proteinExistence type="predicted"/>
<evidence type="ECO:0000256" key="3">
    <source>
        <dbReference type="ARBA" id="ARBA00023242"/>
    </source>
</evidence>
<evidence type="ECO:0000259" key="4">
    <source>
        <dbReference type="Pfam" id="PF01073"/>
    </source>
</evidence>
<dbReference type="Pfam" id="PF12328">
    <property type="entry name" value="Rpp20"/>
    <property type="match status" value="1"/>
</dbReference>
<evidence type="ECO:0000256" key="1">
    <source>
        <dbReference type="ARBA" id="ARBA00004604"/>
    </source>
</evidence>
<dbReference type="InterPro" id="IPR036291">
    <property type="entry name" value="NAD(P)-bd_dom_sf"/>
</dbReference>